<feature type="region of interest" description="Disordered" evidence="1">
    <location>
        <begin position="51"/>
        <end position="71"/>
    </location>
</feature>
<dbReference type="EMBL" id="CAKXAJ010024665">
    <property type="protein sequence ID" value="CAH2229012.1"/>
    <property type="molecule type" value="Genomic_DNA"/>
</dbReference>
<organism evidence="2 3">
    <name type="scientific">Pararge aegeria aegeria</name>
    <dbReference type="NCBI Taxonomy" id="348720"/>
    <lineage>
        <taxon>Eukaryota</taxon>
        <taxon>Metazoa</taxon>
        <taxon>Ecdysozoa</taxon>
        <taxon>Arthropoda</taxon>
        <taxon>Hexapoda</taxon>
        <taxon>Insecta</taxon>
        <taxon>Pterygota</taxon>
        <taxon>Neoptera</taxon>
        <taxon>Endopterygota</taxon>
        <taxon>Lepidoptera</taxon>
        <taxon>Glossata</taxon>
        <taxon>Ditrysia</taxon>
        <taxon>Papilionoidea</taxon>
        <taxon>Nymphalidae</taxon>
        <taxon>Satyrinae</taxon>
        <taxon>Satyrini</taxon>
        <taxon>Parargina</taxon>
        <taxon>Pararge</taxon>
    </lineage>
</organism>
<dbReference type="AlphaFoldDB" id="A0A8S4R0X1"/>
<comment type="caution">
    <text evidence="2">The sequence shown here is derived from an EMBL/GenBank/DDBJ whole genome shotgun (WGS) entry which is preliminary data.</text>
</comment>
<evidence type="ECO:0000313" key="2">
    <source>
        <dbReference type="EMBL" id="CAH2229012.1"/>
    </source>
</evidence>
<accession>A0A8S4R0X1</accession>
<name>A0A8S4R0X1_9NEOP</name>
<dbReference type="OrthoDB" id="6925240at2759"/>
<evidence type="ECO:0000256" key="1">
    <source>
        <dbReference type="SAM" id="MobiDB-lite"/>
    </source>
</evidence>
<sequence>MRSHTLELAIRFDSVHFKVCGLIPVRIPLVTFFNLYRFQVEAWAYNASGSDESTYASYSSYSSSSSSSSEG</sequence>
<dbReference type="Proteomes" id="UP000838756">
    <property type="component" value="Unassembled WGS sequence"/>
</dbReference>
<evidence type="ECO:0000313" key="3">
    <source>
        <dbReference type="Proteomes" id="UP000838756"/>
    </source>
</evidence>
<keyword evidence="3" id="KW-1185">Reference proteome</keyword>
<gene>
    <name evidence="2" type="primary">jg7083</name>
    <name evidence="2" type="ORF">PAEG_LOCUS8512</name>
</gene>
<proteinExistence type="predicted"/>
<protein>
    <submittedName>
        <fullName evidence="2">Jg7083 protein</fullName>
    </submittedName>
</protein>
<reference evidence="2" key="1">
    <citation type="submission" date="2022-03" db="EMBL/GenBank/DDBJ databases">
        <authorList>
            <person name="Lindestad O."/>
        </authorList>
    </citation>
    <scope>NUCLEOTIDE SEQUENCE</scope>
</reference>